<evidence type="ECO:0000313" key="3">
    <source>
        <dbReference type="Proteomes" id="UP000266673"/>
    </source>
</evidence>
<organism evidence="2 3">
    <name type="scientific">Gigaspora rosea</name>
    <dbReference type="NCBI Taxonomy" id="44941"/>
    <lineage>
        <taxon>Eukaryota</taxon>
        <taxon>Fungi</taxon>
        <taxon>Fungi incertae sedis</taxon>
        <taxon>Mucoromycota</taxon>
        <taxon>Glomeromycotina</taxon>
        <taxon>Glomeromycetes</taxon>
        <taxon>Diversisporales</taxon>
        <taxon>Gigasporaceae</taxon>
        <taxon>Gigaspora</taxon>
    </lineage>
</organism>
<feature type="region of interest" description="Disordered" evidence="1">
    <location>
        <begin position="1087"/>
        <end position="1109"/>
    </location>
</feature>
<protein>
    <recommendedName>
        <fullName evidence="4">SWIM-type domain-containing protein</fullName>
    </recommendedName>
</protein>
<dbReference type="Proteomes" id="UP000266673">
    <property type="component" value="Unassembled WGS sequence"/>
</dbReference>
<proteinExistence type="predicted"/>
<keyword evidence="3" id="KW-1185">Reference proteome</keyword>
<name>A0A397UC95_9GLOM</name>
<comment type="caution">
    <text evidence="2">The sequence shown here is derived from an EMBL/GenBank/DDBJ whole genome shotgun (WGS) entry which is preliminary data.</text>
</comment>
<sequence>MDDISSSTSCIKSKIIWYPLLPNIQCMQVPLTDIPSVLDLYTFDVISSGGGTLGEGYEILSQDRTNKGRLREGDVKTITLVDKHAKQLSNSTFAYTEYLGCSLRNGCCKGKCNWKGRIVVLQDKPLNLCNIEYHGNHDPEHLRTKPFRMANSVRKTITNRTASVTPSLLATELMNGAKILSITDTTPKNQVQPISTRFVPNLETIQNALKYDKKLHYPSVLEYEKVCSIMDTYESEGTVILKQYGVKDAQDPKEQAVLLGIASTIMPTLLTKYPDFLALDSTGRRNSLNFPNTAFMVRSDEPHGRIVATFVSDKETIPVVNLMFESNDVQLNPKWLAMDKWDPYLTAARKHFPNTQIVLCDWHEADALKEWFTKNLNDQWIRDRTFYQFRFVKRSRDQEEFDQRKITILDAKEFQSAIGITNLVIAETVTSYFRTHWFSDWRNGCPMKTNMLLESYFKKDMTLHYRGRYTKSLHSNLEKISTSMRVDAGEIERFWNGEGKQPTKSKLQREKSKIHIKGELLYKRNLVKEVDQDTWIVSRFSMDIDNQYVAAESDDDDSDKENSKTPDLFDEHYLKQQQEKTLQITRRSGTFACPCSFNVIRGHDCQDIVAVRFFIGELKLKNSSNIKSKLERPVVESVASSSLESYLRQKDDNGYNKNELSLPQKRGPKNKRKNRLVPGEQVHLRDTILDEPYHKAQIVEVIGEGKVIVDVTFESSNTNQHTVQLADIIGYADEQDSHGNVVVYTMPYGGKKGELHLTSTCPVDTSLTLIQSAFTRQNIYSQAATFAIADPTSRTHLLLKVFDRMKQKQWVEAKFLWVENLSSHNKLKTGCLSLFGSLSELFFEQFFFDSLNWNLLIVKSTVTTMCDSDYCPKKIMPPANFYDIVLIKPQLSVLPERGNYFETCLKHWQEPCIVSCGSEFVTMNGKKPKNVPANAFKVDKYTSVESGKIKYLYLCSGKATSARQIDRRLPLILVVNVAGINITDEGFYLECKDLPEEISFPSEDANIKQRYRLMGASFCDGNHHVADVRFENVKNAGWYQYDSLGKAYRARAIIKKDENTTFVFYRIFVKIDIANTLEDHEIFAKMDNSDETNSPGDRNQNVDNKSLIK</sequence>
<dbReference type="AlphaFoldDB" id="A0A397UC95"/>
<accession>A0A397UC95</accession>
<evidence type="ECO:0000313" key="2">
    <source>
        <dbReference type="EMBL" id="RIB04973.1"/>
    </source>
</evidence>
<dbReference type="EMBL" id="QKWP01002074">
    <property type="protein sequence ID" value="RIB04973.1"/>
    <property type="molecule type" value="Genomic_DNA"/>
</dbReference>
<dbReference type="OrthoDB" id="2398063at2759"/>
<feature type="compositionally biased region" description="Polar residues" evidence="1">
    <location>
        <begin position="1091"/>
        <end position="1109"/>
    </location>
</feature>
<evidence type="ECO:0008006" key="4">
    <source>
        <dbReference type="Google" id="ProtNLM"/>
    </source>
</evidence>
<feature type="region of interest" description="Disordered" evidence="1">
    <location>
        <begin position="647"/>
        <end position="676"/>
    </location>
</feature>
<gene>
    <name evidence="2" type="ORF">C2G38_2220932</name>
</gene>
<evidence type="ECO:0000256" key="1">
    <source>
        <dbReference type="SAM" id="MobiDB-lite"/>
    </source>
</evidence>
<feature type="compositionally biased region" description="Basic residues" evidence="1">
    <location>
        <begin position="666"/>
        <end position="675"/>
    </location>
</feature>
<reference evidence="2 3" key="1">
    <citation type="submission" date="2018-06" db="EMBL/GenBank/DDBJ databases">
        <title>Comparative genomics reveals the genomic features of Rhizophagus irregularis, R. cerebriforme, R. diaphanum and Gigaspora rosea, and their symbiotic lifestyle signature.</title>
        <authorList>
            <person name="Morin E."/>
            <person name="San Clemente H."/>
            <person name="Chen E.C.H."/>
            <person name="De La Providencia I."/>
            <person name="Hainaut M."/>
            <person name="Kuo A."/>
            <person name="Kohler A."/>
            <person name="Murat C."/>
            <person name="Tang N."/>
            <person name="Roy S."/>
            <person name="Loubradou J."/>
            <person name="Henrissat B."/>
            <person name="Grigoriev I.V."/>
            <person name="Corradi N."/>
            <person name="Roux C."/>
            <person name="Martin F.M."/>
        </authorList>
    </citation>
    <scope>NUCLEOTIDE SEQUENCE [LARGE SCALE GENOMIC DNA]</scope>
    <source>
        <strain evidence="2 3">DAOM 194757</strain>
    </source>
</reference>